<dbReference type="RefSeq" id="WP_227018946.1">
    <property type="nucleotide sequence ID" value="NZ_JAGSND010000008.1"/>
</dbReference>
<dbReference type="AlphaFoldDB" id="A0A8J8B218"/>
<evidence type="ECO:0000313" key="1">
    <source>
        <dbReference type="EMBL" id="MBR0598824.1"/>
    </source>
</evidence>
<reference evidence="1" key="2">
    <citation type="submission" date="2021-04" db="EMBL/GenBank/DDBJ databases">
        <authorList>
            <person name="Liu J."/>
        </authorList>
    </citation>
    <scope>NUCLEOTIDE SEQUENCE</scope>
    <source>
        <strain evidence="1">BAD-6</strain>
    </source>
</reference>
<organism evidence="1 2">
    <name type="scientific">Sinanaerobacter chloroacetimidivorans</name>
    <dbReference type="NCBI Taxonomy" id="2818044"/>
    <lineage>
        <taxon>Bacteria</taxon>
        <taxon>Bacillati</taxon>
        <taxon>Bacillota</taxon>
        <taxon>Clostridia</taxon>
        <taxon>Peptostreptococcales</taxon>
        <taxon>Anaerovoracaceae</taxon>
        <taxon>Sinanaerobacter</taxon>
    </lineage>
</organism>
<name>A0A8J8B218_9FIRM</name>
<dbReference type="InterPro" id="IPR025234">
    <property type="entry name" value="YjzH-like"/>
</dbReference>
<dbReference type="Pfam" id="PF13783">
    <property type="entry name" value="DUF4177"/>
    <property type="match status" value="1"/>
</dbReference>
<evidence type="ECO:0000313" key="2">
    <source>
        <dbReference type="Proteomes" id="UP000675664"/>
    </source>
</evidence>
<reference evidence="1" key="1">
    <citation type="submission" date="2021-04" db="EMBL/GenBank/DDBJ databases">
        <title>Sinoanaerobacter chloroacetimidivorans sp. nov., an obligate anaerobic bacterium isolated from anaerobic sludge.</title>
        <authorList>
            <person name="Bao Y."/>
        </authorList>
    </citation>
    <scope>NUCLEOTIDE SEQUENCE</scope>
    <source>
        <strain evidence="1">BAD-6</strain>
    </source>
</reference>
<proteinExistence type="predicted"/>
<gene>
    <name evidence="1" type="ORF">KCX82_13115</name>
</gene>
<dbReference type="EMBL" id="JAGSND010000008">
    <property type="protein sequence ID" value="MBR0598824.1"/>
    <property type="molecule type" value="Genomic_DNA"/>
</dbReference>
<dbReference type="Proteomes" id="UP000675664">
    <property type="component" value="Unassembled WGS sequence"/>
</dbReference>
<accession>A0A8J8B218</accession>
<keyword evidence="2" id="KW-1185">Reference proteome</keyword>
<comment type="caution">
    <text evidence="1">The sequence shown here is derived from an EMBL/GenBank/DDBJ whole genome shotgun (WGS) entry which is preliminary data.</text>
</comment>
<protein>
    <submittedName>
        <fullName evidence="1">DUF4177 domain-containing protein</fullName>
    </submittedName>
</protein>
<sequence length="62" mass="7189">MEKWEYKTIVFDKNGLFKAKFDLDEKLNEQGEEGWELVAMVSPVSSSGMSVQMFATLKRKKK</sequence>